<protein>
    <submittedName>
        <fullName evidence="9">ATP-dependent RNA helicase HrpA</fullName>
        <ecNumber evidence="9">3.6.4.13</ecNumber>
    </submittedName>
</protein>
<dbReference type="Pfam" id="PF00270">
    <property type="entry name" value="DEAD"/>
    <property type="match status" value="1"/>
</dbReference>
<feature type="region of interest" description="Disordered" evidence="6">
    <location>
        <begin position="544"/>
        <end position="571"/>
    </location>
</feature>
<dbReference type="EMBL" id="CP138858">
    <property type="protein sequence ID" value="WPJ95760.1"/>
    <property type="molecule type" value="Genomic_DNA"/>
</dbReference>
<dbReference type="PROSITE" id="PS51192">
    <property type="entry name" value="HELICASE_ATP_BIND_1"/>
    <property type="match status" value="1"/>
</dbReference>
<evidence type="ECO:0000259" key="8">
    <source>
        <dbReference type="PROSITE" id="PS51194"/>
    </source>
</evidence>
<dbReference type="InterPro" id="IPR001650">
    <property type="entry name" value="Helicase_C-like"/>
</dbReference>
<dbReference type="CDD" id="cd18791">
    <property type="entry name" value="SF2_C_RHA"/>
    <property type="match status" value="1"/>
</dbReference>
<dbReference type="PROSITE" id="PS51194">
    <property type="entry name" value="HELICASE_CTER"/>
    <property type="match status" value="1"/>
</dbReference>
<dbReference type="InterPro" id="IPR010222">
    <property type="entry name" value="RNA_helicase_HrpA"/>
</dbReference>
<name>A0ABZ0RHT3_9BACT</name>
<dbReference type="Gene3D" id="1.20.120.1080">
    <property type="match status" value="1"/>
</dbReference>
<evidence type="ECO:0000256" key="5">
    <source>
        <dbReference type="SAM" id="Coils"/>
    </source>
</evidence>
<evidence type="ECO:0000256" key="4">
    <source>
        <dbReference type="ARBA" id="ARBA00022840"/>
    </source>
</evidence>
<dbReference type="SMART" id="SM00490">
    <property type="entry name" value="HELICc"/>
    <property type="match status" value="1"/>
</dbReference>
<dbReference type="SUPFAM" id="SSF52540">
    <property type="entry name" value="P-loop containing nucleoside triphosphate hydrolases"/>
    <property type="match status" value="1"/>
</dbReference>
<dbReference type="InterPro" id="IPR014001">
    <property type="entry name" value="Helicase_ATP-bd"/>
</dbReference>
<dbReference type="PANTHER" id="PTHR18934">
    <property type="entry name" value="ATP-DEPENDENT RNA HELICASE"/>
    <property type="match status" value="1"/>
</dbReference>
<feature type="domain" description="Helicase C-terminal" evidence="8">
    <location>
        <begin position="212"/>
        <end position="380"/>
    </location>
</feature>
<dbReference type="SMART" id="SM00487">
    <property type="entry name" value="DEXDc"/>
    <property type="match status" value="1"/>
</dbReference>
<dbReference type="Proteomes" id="UP001324993">
    <property type="component" value="Chromosome"/>
</dbReference>
<proteinExistence type="predicted"/>
<accession>A0ABZ0RHT3</accession>
<dbReference type="InterPro" id="IPR024590">
    <property type="entry name" value="HrpA_C"/>
</dbReference>
<keyword evidence="2 9" id="KW-0378">Hydrolase</keyword>
<dbReference type="InterPro" id="IPR007502">
    <property type="entry name" value="Helicase-assoc_dom"/>
</dbReference>
<dbReference type="EC" id="3.6.4.13" evidence="9"/>
<organism evidence="9 10">
    <name type="scientific">Coraliomargarita algicola</name>
    <dbReference type="NCBI Taxonomy" id="3092156"/>
    <lineage>
        <taxon>Bacteria</taxon>
        <taxon>Pseudomonadati</taxon>
        <taxon>Verrucomicrobiota</taxon>
        <taxon>Opitutia</taxon>
        <taxon>Puniceicoccales</taxon>
        <taxon>Coraliomargaritaceae</taxon>
        <taxon>Coraliomargarita</taxon>
    </lineage>
</organism>
<dbReference type="InterPro" id="IPR011545">
    <property type="entry name" value="DEAD/DEAH_box_helicase_dom"/>
</dbReference>
<evidence type="ECO:0000256" key="2">
    <source>
        <dbReference type="ARBA" id="ARBA00022801"/>
    </source>
</evidence>
<dbReference type="SMART" id="SM00847">
    <property type="entry name" value="HA2"/>
    <property type="match status" value="1"/>
</dbReference>
<evidence type="ECO:0000256" key="6">
    <source>
        <dbReference type="SAM" id="MobiDB-lite"/>
    </source>
</evidence>
<dbReference type="NCBIfam" id="TIGR01967">
    <property type="entry name" value="DEAH_box_HrpA"/>
    <property type="match status" value="1"/>
</dbReference>
<keyword evidence="4" id="KW-0067">ATP-binding</keyword>
<dbReference type="Gene3D" id="3.40.50.300">
    <property type="entry name" value="P-loop containing nucleotide triphosphate hydrolases"/>
    <property type="match status" value="2"/>
</dbReference>
<keyword evidence="5" id="KW-0175">Coiled coil</keyword>
<evidence type="ECO:0000256" key="3">
    <source>
        <dbReference type="ARBA" id="ARBA00022806"/>
    </source>
</evidence>
<gene>
    <name evidence="9" type="primary">hrpA</name>
    <name evidence="9" type="ORF">SH580_20275</name>
</gene>
<keyword evidence="10" id="KW-1185">Reference proteome</keyword>
<dbReference type="Pfam" id="PF07717">
    <property type="entry name" value="OB_NTP_bind"/>
    <property type="match status" value="1"/>
</dbReference>
<evidence type="ECO:0000256" key="1">
    <source>
        <dbReference type="ARBA" id="ARBA00022741"/>
    </source>
</evidence>
<evidence type="ECO:0000259" key="7">
    <source>
        <dbReference type="PROSITE" id="PS51192"/>
    </source>
</evidence>
<sequence length="1294" mass="147033">MIEATLPVPSYSEELPIHLRREEIVRTIRENQVVVIAGETGSGKTTQIPKFLLECGLGKKGYLGCTQPRRVAALSVAQRIAEELGVQYGNEVGAKIRFTDQTQANTVIKVMTDGILLNELQDDPMLRAYEAIVIDEAHERSLNIDFILGCLRQLTHTRKDLKIIITSATIDTASFAKAFDDAPIIEVSGRMYPVDTFYRPPADNDEGDYIDAATDVITEIIEHNRPGDILVFLPGERDIHELRRQLEDSPARQCDLLPLFGRLANADQQRIFHPGGRRRIILSTNIAETSLTVPGIRYVVDTGLARVSRYSPHSRTQRLPIEPIAQSSANQRQGRCGRVSNGVCYRLYDEQDFLARPRYTTPEIHRSNLASVILRMMAFKLGDIRTFPFIDPPAENAIVGGYRLLAELGAVQADERNPDPAAYRLTKLGRRLAQLPVDPTVARMLLQAQREGALPEVLVIASGLSIQDPRERPAELAKEADEMHKQFTHPESDFLTLLNIWNSYHEKLDSLSQNKLRKFCKSHFLAYQRMREWRDIHHQLERILKERPSSKAKRSSPKKQQASTQNSQLSVLPSTFSPSEYAAIHRSILTGLLSNIAHKEEEHTYRGPRNRKALLFPGSALFDHDTAKKQRKAAYAKKTKPKPAKTKAPEWIVCGEWMETSRLFARTAAKIEVDWIEELAGDLLSIRHSEPFWSSKGAAVLCKERRILFGLEIQRNQVSYSRINPEEATDIFIRNGLIEGGIKERPKFFQENAQVQQAAESELARRRSGSTLWIEDQLFQFYRQRLDAVGSFAELRSYAKKHHGGSLDFLKAHEDDLLPPDESDIATEDFPRALRLGGSEIPLQYRNEPGSEEDGVTLRLPLAQVDAIQQGTLDWAVPGHLEEKIECLLRALPKQIRIRLHPLKERASELKSKLKPSERPLTEQLSELLRSAYGIETYKDQWSKAQLPQHLKPRIQIENTKGDALAQSRDLDNLRQQLKSKSQQTAAGNGLDAIPAWQAAAAQHERENLNTWNFGNPPECIDLSGESGLPLKAYPALVSERNQIHLRLCPDRDQARQHTAKAWPELAEQSMGREIAWIRRDLKELKKLGILLIQLGGYDRIKDPAWAHLRRHLFKTENLLPLREANFQKTLQHANHTSKGITLKLTDHLRAILEAREAVQLLLEQKKTSQAIIYPGMRAHLEQIAPANLLDHYEFDELQHIARYLKAMMRRAQRAKESIQRDIEKSQRIAPFENKLTTLETLAKKAQAPLVKPYRILLEEFRVSIYAQELGTAQKVSEKRLEQLAEAITKQLKS</sequence>
<keyword evidence="3 9" id="KW-0347">Helicase</keyword>
<evidence type="ECO:0000313" key="10">
    <source>
        <dbReference type="Proteomes" id="UP001324993"/>
    </source>
</evidence>
<dbReference type="Pfam" id="PF21010">
    <property type="entry name" value="HA2_C"/>
    <property type="match status" value="1"/>
</dbReference>
<dbReference type="GO" id="GO:0003724">
    <property type="term" value="F:RNA helicase activity"/>
    <property type="evidence" value="ECO:0007669"/>
    <property type="project" value="UniProtKB-EC"/>
</dbReference>
<feature type="coiled-coil region" evidence="5">
    <location>
        <begin position="957"/>
        <end position="984"/>
    </location>
</feature>
<dbReference type="Pfam" id="PF00271">
    <property type="entry name" value="Helicase_C"/>
    <property type="match status" value="1"/>
</dbReference>
<dbReference type="Pfam" id="PF11898">
    <property type="entry name" value="DUF3418"/>
    <property type="match status" value="1"/>
</dbReference>
<dbReference type="GO" id="GO:0016787">
    <property type="term" value="F:hydrolase activity"/>
    <property type="evidence" value="ECO:0007669"/>
    <property type="project" value="UniProtKB-KW"/>
</dbReference>
<dbReference type="PANTHER" id="PTHR18934:SF99">
    <property type="entry name" value="ATP-DEPENDENT RNA HELICASE DHX37-RELATED"/>
    <property type="match status" value="1"/>
</dbReference>
<keyword evidence="1" id="KW-0547">Nucleotide-binding</keyword>
<dbReference type="RefSeq" id="WP_319832638.1">
    <property type="nucleotide sequence ID" value="NZ_CP138858.1"/>
</dbReference>
<feature type="domain" description="Helicase ATP-binding" evidence="7">
    <location>
        <begin position="25"/>
        <end position="188"/>
    </location>
</feature>
<evidence type="ECO:0000313" key="9">
    <source>
        <dbReference type="EMBL" id="WPJ95760.1"/>
    </source>
</evidence>
<reference evidence="9 10" key="1">
    <citation type="submission" date="2023-11" db="EMBL/GenBank/DDBJ databases">
        <title>Coraliomargarita sp. nov., isolated from marine algae.</title>
        <authorList>
            <person name="Lee J.K."/>
            <person name="Baek J.H."/>
            <person name="Kim J.M."/>
            <person name="Choi D.G."/>
            <person name="Jeon C.O."/>
        </authorList>
    </citation>
    <scope>NUCLEOTIDE SEQUENCE [LARGE SCALE GENOMIC DNA]</scope>
    <source>
        <strain evidence="9 10">J2-16</strain>
    </source>
</reference>
<dbReference type="InterPro" id="IPR027417">
    <property type="entry name" value="P-loop_NTPase"/>
</dbReference>
<dbReference type="InterPro" id="IPR011709">
    <property type="entry name" value="DEAD-box_helicase_OB_fold"/>
</dbReference>